<comment type="caution">
    <text evidence="1">The sequence shown here is derived from an EMBL/GenBank/DDBJ whole genome shotgun (WGS) entry which is preliminary data.</text>
</comment>
<evidence type="ECO:0008006" key="3">
    <source>
        <dbReference type="Google" id="ProtNLM"/>
    </source>
</evidence>
<dbReference type="RefSeq" id="WP_307569219.1">
    <property type="nucleotide sequence ID" value="NZ_JAUSQU010000002.1"/>
</dbReference>
<dbReference type="EMBL" id="JAUSQU010000002">
    <property type="protein sequence ID" value="MDP9850280.1"/>
    <property type="molecule type" value="Genomic_DNA"/>
</dbReference>
<name>A0ABT9QV30_9ACTN</name>
<protein>
    <recommendedName>
        <fullName evidence="3">NACHT domain-containing protein</fullName>
    </recommendedName>
</protein>
<reference evidence="1 2" key="1">
    <citation type="submission" date="2023-07" db="EMBL/GenBank/DDBJ databases">
        <title>Sequencing the genomes of 1000 actinobacteria strains.</title>
        <authorList>
            <person name="Klenk H.-P."/>
        </authorList>
    </citation>
    <scope>NUCLEOTIDE SEQUENCE [LARGE SCALE GENOMIC DNA]</scope>
    <source>
        <strain evidence="1 2">DSM 46740</strain>
    </source>
</reference>
<evidence type="ECO:0000313" key="2">
    <source>
        <dbReference type="Proteomes" id="UP001225356"/>
    </source>
</evidence>
<organism evidence="1 2">
    <name type="scientific">Streptosporangium lutulentum</name>
    <dbReference type="NCBI Taxonomy" id="1461250"/>
    <lineage>
        <taxon>Bacteria</taxon>
        <taxon>Bacillati</taxon>
        <taxon>Actinomycetota</taxon>
        <taxon>Actinomycetes</taxon>
        <taxon>Streptosporangiales</taxon>
        <taxon>Streptosporangiaceae</taxon>
        <taxon>Streptosporangium</taxon>
    </lineage>
</organism>
<evidence type="ECO:0000313" key="1">
    <source>
        <dbReference type="EMBL" id="MDP9850280.1"/>
    </source>
</evidence>
<gene>
    <name evidence="1" type="ORF">J2853_009576</name>
</gene>
<proteinExistence type="predicted"/>
<dbReference type="SUPFAM" id="SSF52540">
    <property type="entry name" value="P-loop containing nucleoside triphosphate hydrolases"/>
    <property type="match status" value="1"/>
</dbReference>
<dbReference type="Proteomes" id="UP001225356">
    <property type="component" value="Unassembled WGS sequence"/>
</dbReference>
<accession>A0ABT9QV30</accession>
<dbReference type="Gene3D" id="3.40.50.300">
    <property type="entry name" value="P-loop containing nucleotide triphosphate hydrolases"/>
    <property type="match status" value="1"/>
</dbReference>
<sequence length="1180" mass="128331">MGAELRADLAAFVASFGLRGIEVRLGDDERARGIPVVVRCEVDEAVDDLEVRFVGGHRVLVQVKRHLDFDLRPGYPLTKVIDQWVDQCSTSATDKTPLVAVVQSASTSVRHLADALDRRRDPYAGALTLRQESVLKELSAALIQRGPGVVDEVLERASIAIIDVSAGRGDAVPIGLLDGIVVAVGQGPTAFDALAGAYRRRAARRTGLDLDGWIEVLRKAQLDVVADADGCRSARRAAEQAALSRHRHRLIAEGQTVNLLTLGTALPPIPAVPLTRVTNDPTDADGSQQSTELDQVLRRHGRVLLLGQPGAGKSTMLRRLTAREAERGWSTPVFVDLRALLAPTSCGRPLRLDGSIDPLDTLVELATAATPLKDRDLLAGAVRRAAEEGSLLVCLDSLDETRDHRPMVVSWLRRLLERLDAGCDLVLATRASAYAQAATLGWQQRWVAPPEQIEPVVVEVLEAFARWYRRDRDWVQTRLRWVLDRAAQVPRLAETPLLLTALAIDAAERDSLDEVTGPAHLLERTTGWVASNWESRSDRIGAELPPGLPALQVADALRTALGLLAWTVVSHAESPRAEAIQAELTAGYMTEHGLAPGVARVLAKAAVHFWDEAGIVVLDRYGCLSSLARPVVEVAAARYVAGLSSTDRTIAITHLAAESTTFEVLSLLASLDGSAADEVVDVAVDRTDRDLLIAVASGLQSSAEVSPAAVGRLVDALGALPASGEADQATIVRYLVDLPAPPTERNRILAVIKAKLPATTAFVWQALLQQRWGDPTAEATCRAATLAGLPPTPPPPPHLTRTQAMLFPNETAGAFGEVILATTGWLRAGEEDMAEHIRQVAYHFCPSKSWKAVRHELGQRGFRNDPPTEQREHPEKTVGLSRKIFETTFGWLLEHLAQQDQPHHLRVVERRRLEHLSRLIEGLAISRLETGVFEVAVQQHQDDVIAVVEVFLSQGGFDRSMIAAEAASFLAEFRDDRYAWLYLAYDPPKCRFSWNDDISEVIAPTARLFGKSYWLAYLAFTVLVQVLDSDQPAAAAAAAAQAEARIPARQQRFAALTALYMNPTRYIPRWRHTADPILVATVMERASADADRLALLVEGLGHPNALVRDKAADQITTTDAANPAVAEALHHALDLPDQGTCRYCGESFINRSSNCGNCGLSLPNPRSKIDGLLSPRLEEA</sequence>
<keyword evidence="2" id="KW-1185">Reference proteome</keyword>
<dbReference type="InterPro" id="IPR027417">
    <property type="entry name" value="P-loop_NTPase"/>
</dbReference>